<keyword evidence="5" id="KW-0411">Iron-sulfur</keyword>
<dbReference type="InterPro" id="IPR036188">
    <property type="entry name" value="FAD/NAD-bd_sf"/>
</dbReference>
<dbReference type="GO" id="GO:0051539">
    <property type="term" value="F:4 iron, 4 sulfur cluster binding"/>
    <property type="evidence" value="ECO:0007669"/>
    <property type="project" value="UniProtKB-KW"/>
</dbReference>
<feature type="chain" id="PRO_5002800292" evidence="6">
    <location>
        <begin position="25"/>
        <end position="552"/>
    </location>
</feature>
<dbReference type="InParanoid" id="B4D0A6"/>
<dbReference type="SUPFAM" id="SSF51905">
    <property type="entry name" value="FAD/NAD(P)-binding domain"/>
    <property type="match status" value="1"/>
</dbReference>
<evidence type="ECO:0000256" key="4">
    <source>
        <dbReference type="ARBA" id="ARBA00023004"/>
    </source>
</evidence>
<keyword evidence="6" id="KW-0732">Signal</keyword>
<evidence type="ECO:0000256" key="5">
    <source>
        <dbReference type="ARBA" id="ARBA00023014"/>
    </source>
</evidence>
<keyword evidence="8" id="KW-1185">Reference proteome</keyword>
<name>B4D0A6_9BACT</name>
<accession>B4D0A6</accession>
<dbReference type="GO" id="GO:0016829">
    <property type="term" value="F:lyase activity"/>
    <property type="evidence" value="ECO:0007669"/>
    <property type="project" value="UniProtKB-KW"/>
</dbReference>
<keyword evidence="4" id="KW-0408">Iron</keyword>
<dbReference type="eggNOG" id="COG0654">
    <property type="taxonomic scope" value="Bacteria"/>
</dbReference>
<evidence type="ECO:0000313" key="8">
    <source>
        <dbReference type="Proteomes" id="UP000005824"/>
    </source>
</evidence>
<keyword evidence="7" id="KW-0456">Lyase</keyword>
<evidence type="ECO:0000256" key="2">
    <source>
        <dbReference type="ARBA" id="ARBA00022723"/>
    </source>
</evidence>
<dbReference type="EMBL" id="ABVL01000005">
    <property type="protein sequence ID" value="EDY20420.1"/>
    <property type="molecule type" value="Genomic_DNA"/>
</dbReference>
<sequence length="552" mass="60278" precursor="true">MTSRRHAITILGLSIAALVFPASADEAGPGLHYYYPVPAANPAQTLNVDVCVYGGTPGGVAAAVQARRMGKTAALAVFRRHVGGMTSGGLTAMDLGNGAAIGGLAHEFIESARQAKREAKNNPSPELGFRPSQAEEIFRAMLRTADVPVYFEHRLKTVEKEGTRITALVFENGDRIEAKMFVDATYEGDLFARAGVKYFVGREGNDVYGETLNGFHIAKTHQFRFPVDPYRTPGDPASGVLPGITPGPLPATGTGDKRVQGYNFRMWAVKAEAGLPWPKPEGYRREDYALLERYLNTDPNATWEFTYKSGPVKLNVGDCNNAGPISTDFVGGADAWPEADYATREKIFQAHLTYQEGMMWFLANDSAVPQRVREFVQKFGLPKTEFTETGGWPHELYVREGRRMISDYVMTEKNCRRQVVAEDSVGLASYQMDSHHTSRVIVDGKAMAEGCLEGAVKLPYPVSYRSIVPREAECANLLVPVCLASTHVAYGSIRMEPVFMILGQSAATAAVLAIDGGTDVQKVNYATLRERLLKDGQILDWSAEPAAPPKAN</sequence>
<feature type="signal peptide" evidence="6">
    <location>
        <begin position="1"/>
        <end position="24"/>
    </location>
</feature>
<dbReference type="GO" id="GO:0046872">
    <property type="term" value="F:metal ion binding"/>
    <property type="evidence" value="ECO:0007669"/>
    <property type="project" value="UniProtKB-KW"/>
</dbReference>
<protein>
    <submittedName>
        <fullName evidence="7">Putative xanthan lyase</fullName>
    </submittedName>
</protein>
<reference evidence="7 8" key="1">
    <citation type="journal article" date="2011" name="J. Bacteriol.">
        <title>Genome sequence of Chthoniobacter flavus Ellin428, an aerobic heterotrophic soil bacterium.</title>
        <authorList>
            <person name="Kant R."/>
            <person name="van Passel M.W."/>
            <person name="Palva A."/>
            <person name="Lucas S."/>
            <person name="Lapidus A."/>
            <person name="Glavina Del Rio T."/>
            <person name="Dalin E."/>
            <person name="Tice H."/>
            <person name="Bruce D."/>
            <person name="Goodwin L."/>
            <person name="Pitluck S."/>
            <person name="Larimer F.W."/>
            <person name="Land M.L."/>
            <person name="Hauser L."/>
            <person name="Sangwan P."/>
            <person name="de Vos W.M."/>
            <person name="Janssen P.H."/>
            <person name="Smidt H."/>
        </authorList>
    </citation>
    <scope>NUCLEOTIDE SEQUENCE [LARGE SCALE GENOMIC DNA]</scope>
    <source>
        <strain evidence="7 8">Ellin428</strain>
    </source>
</reference>
<proteinExistence type="predicted"/>
<dbReference type="AlphaFoldDB" id="B4D0A6"/>
<gene>
    <name evidence="7" type="ORF">CfE428DRAFT_2344</name>
</gene>
<dbReference type="PANTHER" id="PTHR43498">
    <property type="entry name" value="FERREDOXIN:COB-COM HETERODISULFIDE REDUCTASE SUBUNIT A"/>
    <property type="match status" value="1"/>
</dbReference>
<dbReference type="Proteomes" id="UP000005824">
    <property type="component" value="Unassembled WGS sequence"/>
</dbReference>
<organism evidence="7 8">
    <name type="scientific">Chthoniobacter flavus Ellin428</name>
    <dbReference type="NCBI Taxonomy" id="497964"/>
    <lineage>
        <taxon>Bacteria</taxon>
        <taxon>Pseudomonadati</taxon>
        <taxon>Verrucomicrobiota</taxon>
        <taxon>Spartobacteria</taxon>
        <taxon>Chthoniobacterales</taxon>
        <taxon>Chthoniobacteraceae</taxon>
        <taxon>Chthoniobacter</taxon>
    </lineage>
</organism>
<dbReference type="GO" id="GO:0016491">
    <property type="term" value="F:oxidoreductase activity"/>
    <property type="evidence" value="ECO:0007669"/>
    <property type="project" value="UniProtKB-KW"/>
</dbReference>
<comment type="caution">
    <text evidence="7">The sequence shown here is derived from an EMBL/GenBank/DDBJ whole genome shotgun (WGS) entry which is preliminary data.</text>
</comment>
<evidence type="ECO:0000313" key="7">
    <source>
        <dbReference type="EMBL" id="EDY20420.1"/>
    </source>
</evidence>
<keyword evidence="3" id="KW-0560">Oxidoreductase</keyword>
<evidence type="ECO:0000256" key="6">
    <source>
        <dbReference type="SAM" id="SignalP"/>
    </source>
</evidence>
<dbReference type="STRING" id="497964.CfE428DRAFT_2344"/>
<dbReference type="InterPro" id="IPR039650">
    <property type="entry name" value="HdrA-like"/>
</dbReference>
<dbReference type="Gene3D" id="3.50.50.60">
    <property type="entry name" value="FAD/NAD(P)-binding domain"/>
    <property type="match status" value="1"/>
</dbReference>
<evidence type="ECO:0000256" key="3">
    <source>
        <dbReference type="ARBA" id="ARBA00023002"/>
    </source>
</evidence>
<keyword evidence="2" id="KW-0479">Metal-binding</keyword>
<keyword evidence="1" id="KW-0004">4Fe-4S</keyword>
<evidence type="ECO:0000256" key="1">
    <source>
        <dbReference type="ARBA" id="ARBA00022485"/>
    </source>
</evidence>
<dbReference type="RefSeq" id="WP_006979669.1">
    <property type="nucleotide sequence ID" value="NZ_ABVL01000005.1"/>
</dbReference>
<dbReference type="PANTHER" id="PTHR43498:SF1">
    <property type="entry name" value="COB--COM HETERODISULFIDE REDUCTASE IRON-SULFUR SUBUNIT A"/>
    <property type="match status" value="1"/>
</dbReference>
<dbReference type="Pfam" id="PF12831">
    <property type="entry name" value="FAD_oxidored"/>
    <property type="match status" value="1"/>
</dbReference>